<keyword evidence="2" id="KW-0489">Methyltransferase</keyword>
<proteinExistence type="predicted"/>
<dbReference type="GO" id="GO:0032259">
    <property type="term" value="P:methylation"/>
    <property type="evidence" value="ECO:0007669"/>
    <property type="project" value="UniProtKB-KW"/>
</dbReference>
<sequence>MDFATLKSIQDETQRVQKTYEIFHEDARLTHSQAAQVEFLTTVSYIEQYLHPGDRILDLGAGTGVYSFYFARKGYAVSALELTDANIRVFQSKLRPEDPITLVQGNAMDLSCYPDNSFDVVLLFGPLYHLQREEDKQRCLAEAKRVCKQDGTLFIAFISNDMVFLTELCYDPNYFANGEYNKETFRLDDFPFVFHTVDAARRVLSEGGIHVLHEVASDGASELLEKQINAMDQENFQQYLRYHRYLCEKPEFLGMSNHLLFVGKKERR</sequence>
<dbReference type="SUPFAM" id="SSF53335">
    <property type="entry name" value="S-adenosyl-L-methionine-dependent methyltransferases"/>
    <property type="match status" value="1"/>
</dbReference>
<evidence type="ECO:0000259" key="1">
    <source>
        <dbReference type="Pfam" id="PF08241"/>
    </source>
</evidence>
<dbReference type="Pfam" id="PF08241">
    <property type="entry name" value="Methyltransf_11"/>
    <property type="match status" value="1"/>
</dbReference>
<dbReference type="Proteomes" id="UP000824258">
    <property type="component" value="Unassembled WGS sequence"/>
</dbReference>
<accession>A0A9D1AAU1</accession>
<reference evidence="2" key="2">
    <citation type="journal article" date="2021" name="PeerJ">
        <title>Extensive microbial diversity within the chicken gut microbiome revealed by metagenomics and culture.</title>
        <authorList>
            <person name="Gilroy R."/>
            <person name="Ravi A."/>
            <person name="Getino M."/>
            <person name="Pursley I."/>
            <person name="Horton D.L."/>
            <person name="Alikhan N.F."/>
            <person name="Baker D."/>
            <person name="Gharbi K."/>
            <person name="Hall N."/>
            <person name="Watson M."/>
            <person name="Adriaenssens E.M."/>
            <person name="Foster-Nyarko E."/>
            <person name="Jarju S."/>
            <person name="Secka A."/>
            <person name="Antonio M."/>
            <person name="Oren A."/>
            <person name="Chaudhuri R.R."/>
            <person name="La Ragione R."/>
            <person name="Hildebrand F."/>
            <person name="Pallen M.J."/>
        </authorList>
    </citation>
    <scope>NUCLEOTIDE SEQUENCE</scope>
    <source>
        <strain evidence="2">ChiHjej9B8-7071</strain>
    </source>
</reference>
<dbReference type="InterPro" id="IPR029063">
    <property type="entry name" value="SAM-dependent_MTases_sf"/>
</dbReference>
<keyword evidence="2" id="KW-0808">Transferase</keyword>
<gene>
    <name evidence="2" type="ORF">IAA70_07570</name>
</gene>
<evidence type="ECO:0000313" key="3">
    <source>
        <dbReference type="Proteomes" id="UP000824258"/>
    </source>
</evidence>
<comment type="caution">
    <text evidence="2">The sequence shown here is derived from an EMBL/GenBank/DDBJ whole genome shotgun (WGS) entry which is preliminary data.</text>
</comment>
<dbReference type="EMBL" id="DVGD01000247">
    <property type="protein sequence ID" value="HIR10248.1"/>
    <property type="molecule type" value="Genomic_DNA"/>
</dbReference>
<organism evidence="2 3">
    <name type="scientific">Candidatus Avoscillospira stercoripullorum</name>
    <dbReference type="NCBI Taxonomy" id="2840709"/>
    <lineage>
        <taxon>Bacteria</taxon>
        <taxon>Bacillati</taxon>
        <taxon>Bacillota</taxon>
        <taxon>Clostridia</taxon>
        <taxon>Eubacteriales</taxon>
        <taxon>Oscillospiraceae</taxon>
        <taxon>Oscillospiraceae incertae sedis</taxon>
        <taxon>Candidatus Avoscillospira</taxon>
    </lineage>
</organism>
<dbReference type="GO" id="GO:0008757">
    <property type="term" value="F:S-adenosylmethionine-dependent methyltransferase activity"/>
    <property type="evidence" value="ECO:0007669"/>
    <property type="project" value="InterPro"/>
</dbReference>
<dbReference type="PANTHER" id="PTHR43591">
    <property type="entry name" value="METHYLTRANSFERASE"/>
    <property type="match status" value="1"/>
</dbReference>
<dbReference type="InterPro" id="IPR013216">
    <property type="entry name" value="Methyltransf_11"/>
</dbReference>
<dbReference type="Gene3D" id="3.40.50.150">
    <property type="entry name" value="Vaccinia Virus protein VP39"/>
    <property type="match status" value="1"/>
</dbReference>
<evidence type="ECO:0000313" key="2">
    <source>
        <dbReference type="EMBL" id="HIR10248.1"/>
    </source>
</evidence>
<protein>
    <submittedName>
        <fullName evidence="2">Class I SAM-dependent methyltransferase</fullName>
    </submittedName>
</protein>
<reference evidence="2" key="1">
    <citation type="submission" date="2020-10" db="EMBL/GenBank/DDBJ databases">
        <authorList>
            <person name="Gilroy R."/>
        </authorList>
    </citation>
    <scope>NUCLEOTIDE SEQUENCE</scope>
    <source>
        <strain evidence="2">ChiHjej9B8-7071</strain>
    </source>
</reference>
<dbReference type="CDD" id="cd02440">
    <property type="entry name" value="AdoMet_MTases"/>
    <property type="match status" value="1"/>
</dbReference>
<dbReference type="AlphaFoldDB" id="A0A9D1AAU1"/>
<name>A0A9D1AAU1_9FIRM</name>
<feature type="domain" description="Methyltransferase type 11" evidence="1">
    <location>
        <begin position="57"/>
        <end position="155"/>
    </location>
</feature>